<proteinExistence type="predicted"/>
<evidence type="ECO:0000256" key="1">
    <source>
        <dbReference type="SAM" id="MobiDB-lite"/>
    </source>
</evidence>
<feature type="domain" description="MATH" evidence="2">
    <location>
        <begin position="111"/>
        <end position="246"/>
    </location>
</feature>
<dbReference type="Gene3D" id="2.60.210.10">
    <property type="entry name" value="Apoptosis, Tumor Necrosis Factor Receptor Associated Protein 2, Chain A"/>
    <property type="match status" value="2"/>
</dbReference>
<dbReference type="PANTHER" id="PTHR46162">
    <property type="entry name" value="TRAF-LIKE FAMILY PROTEIN"/>
    <property type="match status" value="1"/>
</dbReference>
<dbReference type="CDD" id="cd00121">
    <property type="entry name" value="MATH"/>
    <property type="match status" value="2"/>
</dbReference>
<dbReference type="EMBL" id="JAYMYR010000008">
    <property type="protein sequence ID" value="KAK7347998.1"/>
    <property type="molecule type" value="Genomic_DNA"/>
</dbReference>
<evidence type="ECO:0000313" key="4">
    <source>
        <dbReference type="Proteomes" id="UP001374584"/>
    </source>
</evidence>
<keyword evidence="4" id="KW-1185">Reference proteome</keyword>
<dbReference type="AlphaFoldDB" id="A0AAN9MA18"/>
<dbReference type="InterPro" id="IPR008974">
    <property type="entry name" value="TRAF-like"/>
</dbReference>
<name>A0AAN9MA18_PHACN</name>
<gene>
    <name evidence="3" type="ORF">VNO80_22546</name>
</gene>
<organism evidence="3 4">
    <name type="scientific">Phaseolus coccineus</name>
    <name type="common">Scarlet runner bean</name>
    <name type="synonym">Phaseolus multiflorus</name>
    <dbReference type="NCBI Taxonomy" id="3886"/>
    <lineage>
        <taxon>Eukaryota</taxon>
        <taxon>Viridiplantae</taxon>
        <taxon>Streptophyta</taxon>
        <taxon>Embryophyta</taxon>
        <taxon>Tracheophyta</taxon>
        <taxon>Spermatophyta</taxon>
        <taxon>Magnoliopsida</taxon>
        <taxon>eudicotyledons</taxon>
        <taxon>Gunneridae</taxon>
        <taxon>Pentapetalae</taxon>
        <taxon>rosids</taxon>
        <taxon>fabids</taxon>
        <taxon>Fabales</taxon>
        <taxon>Fabaceae</taxon>
        <taxon>Papilionoideae</taxon>
        <taxon>50 kb inversion clade</taxon>
        <taxon>NPAAA clade</taxon>
        <taxon>indigoferoid/millettioid clade</taxon>
        <taxon>Phaseoleae</taxon>
        <taxon>Phaseolus</taxon>
    </lineage>
</organism>
<dbReference type="SMART" id="SM00061">
    <property type="entry name" value="MATH"/>
    <property type="match status" value="2"/>
</dbReference>
<sequence length="405" mass="46020">MKAMNKRPKREMKGCCRRAKSGGNEGTVKGKEKREGGITVARERHLRKRESRSQRPHVAFTHVRRGVCSLRNKPKLVYAPSSITRFILLVLCHSPASNSAATPRSTVDSPPAHYVLKVQSFSLLVKNFIERYESESFEAGGYKWKLVLYPGGNKSKNVREHISLYLALDDTSSLHHGWEIYVNFRFFLHDQNNDNFLVVQDTVGKERRFHKMKAEWGIDQFIPLKDFNLASKGYLVDDTCAFGAEVFVCKERNTGKGESLVMMKDVITYKHLYEFDNLSKLDSEFCDSKPFNAGNYKWKIKLYPNGKDAELGNYLSLYLTLADPSALSPGSKIYAQITLRILDQKQAKHHFGKANYWFTASCPENGASRFMPINNFTNQNSGYQVKDCCLVEVDVIILGVVDAVS</sequence>
<dbReference type="PANTHER" id="PTHR46162:SF2">
    <property type="entry name" value="ANKYRIN REPEAT-CONTAINING PROTEIN-RELATED"/>
    <property type="match status" value="1"/>
</dbReference>
<evidence type="ECO:0000259" key="2">
    <source>
        <dbReference type="PROSITE" id="PS50144"/>
    </source>
</evidence>
<feature type="domain" description="MATH" evidence="2">
    <location>
        <begin position="268"/>
        <end position="395"/>
    </location>
</feature>
<evidence type="ECO:0000313" key="3">
    <source>
        <dbReference type="EMBL" id="KAK7347998.1"/>
    </source>
</evidence>
<reference evidence="3 4" key="1">
    <citation type="submission" date="2024-01" db="EMBL/GenBank/DDBJ databases">
        <title>The genomes of 5 underutilized Papilionoideae crops provide insights into root nodulation and disease resistanc.</title>
        <authorList>
            <person name="Jiang F."/>
        </authorList>
    </citation>
    <scope>NUCLEOTIDE SEQUENCE [LARGE SCALE GENOMIC DNA]</scope>
    <source>
        <strain evidence="3">JINMINGXINNONG_FW02</strain>
        <tissue evidence="3">Leaves</tissue>
    </source>
</reference>
<dbReference type="InterPro" id="IPR002083">
    <property type="entry name" value="MATH/TRAF_dom"/>
</dbReference>
<dbReference type="SUPFAM" id="SSF49599">
    <property type="entry name" value="TRAF domain-like"/>
    <property type="match status" value="2"/>
</dbReference>
<protein>
    <recommendedName>
        <fullName evidence="2">MATH domain-containing protein</fullName>
    </recommendedName>
</protein>
<comment type="caution">
    <text evidence="3">The sequence shown here is derived from an EMBL/GenBank/DDBJ whole genome shotgun (WGS) entry which is preliminary data.</text>
</comment>
<feature type="compositionally biased region" description="Basic residues" evidence="1">
    <location>
        <begin position="1"/>
        <end position="20"/>
    </location>
</feature>
<dbReference type="PROSITE" id="PS50144">
    <property type="entry name" value="MATH"/>
    <property type="match status" value="2"/>
</dbReference>
<accession>A0AAN9MA18</accession>
<dbReference type="Proteomes" id="UP001374584">
    <property type="component" value="Unassembled WGS sequence"/>
</dbReference>
<dbReference type="Pfam" id="PF22486">
    <property type="entry name" value="MATH_2"/>
    <property type="match status" value="2"/>
</dbReference>
<feature type="region of interest" description="Disordered" evidence="1">
    <location>
        <begin position="1"/>
        <end position="37"/>
    </location>
</feature>